<evidence type="ECO:0000259" key="2">
    <source>
        <dbReference type="Pfam" id="PF12146"/>
    </source>
</evidence>
<dbReference type="Proteomes" id="UP000000238">
    <property type="component" value="Chromosome"/>
</dbReference>
<dbReference type="InterPro" id="IPR022742">
    <property type="entry name" value="Hydrolase_4"/>
</dbReference>
<dbReference type="Pfam" id="PF12146">
    <property type="entry name" value="Hydrolase_4"/>
    <property type="match status" value="1"/>
</dbReference>
<feature type="domain" description="Serine aminopeptidase S33" evidence="2">
    <location>
        <begin position="91"/>
        <end position="216"/>
    </location>
</feature>
<evidence type="ECO:0000313" key="4">
    <source>
        <dbReference type="Proteomes" id="UP000000238"/>
    </source>
</evidence>
<keyword evidence="4" id="KW-1185">Reference proteome</keyword>
<dbReference type="Gene3D" id="3.40.50.1820">
    <property type="entry name" value="alpha/beta hydrolase"/>
    <property type="match status" value="1"/>
</dbReference>
<dbReference type="OrthoDB" id="9798884at2"/>
<keyword evidence="1" id="KW-0812">Transmembrane</keyword>
<dbReference type="RefSeq" id="WP_011395189.1">
    <property type="nucleotide sequence ID" value="NC_007645.1"/>
</dbReference>
<keyword evidence="1" id="KW-0472">Membrane</keyword>
<dbReference type="AlphaFoldDB" id="Q2SMK8"/>
<dbReference type="InterPro" id="IPR029058">
    <property type="entry name" value="AB_hydrolase_fold"/>
</dbReference>
<name>Q2SMK8_HAHCH</name>
<protein>
    <submittedName>
        <fullName evidence="3">Hydrolase of the alpha/beta superfamily</fullName>
    </submittedName>
</protein>
<sequence>MARGKPSSGIQADQIVNVTSDKFNTLANAVFKLGLLGALLFLSACSGLLFYPDKHIYRTPDQAQVRYENIYLNTPDGERLHGWLLQASPPLRGVVYFLHGNAENISTHCGNVLWLPQQGYEVFCLDYRGFGLSSGKPEMAGALSDVETGYEWLKTRYPGANTPFFVLGQSIGAVLSINFVGQMPPHADKPTAVIADAPFSDLREIAREKLAAGWLTWAFQYPFSYILPANYDPEDYVGNISPVPLLMIHSVSDQIIPYHHGERVFQHAGDPKYFLSTNTPHTATFSIAEYRQVLLNFLANPKRSPL</sequence>
<gene>
    <name evidence="3" type="ordered locus">HCH_01245</name>
</gene>
<dbReference type="EMBL" id="CP000155">
    <property type="protein sequence ID" value="ABC28116.1"/>
    <property type="molecule type" value="Genomic_DNA"/>
</dbReference>
<dbReference type="HOGENOM" id="CLU_029375_2_1_6"/>
<dbReference type="SUPFAM" id="SSF53474">
    <property type="entry name" value="alpha/beta-Hydrolases"/>
    <property type="match status" value="1"/>
</dbReference>
<organism evidence="3 4">
    <name type="scientific">Hahella chejuensis (strain KCTC 2396)</name>
    <dbReference type="NCBI Taxonomy" id="349521"/>
    <lineage>
        <taxon>Bacteria</taxon>
        <taxon>Pseudomonadati</taxon>
        <taxon>Pseudomonadota</taxon>
        <taxon>Gammaproteobacteria</taxon>
        <taxon>Oceanospirillales</taxon>
        <taxon>Hahellaceae</taxon>
        <taxon>Hahella</taxon>
    </lineage>
</organism>
<dbReference type="KEGG" id="hch:HCH_01245"/>
<keyword evidence="3" id="KW-0378">Hydrolase</keyword>
<evidence type="ECO:0000256" key="1">
    <source>
        <dbReference type="SAM" id="Phobius"/>
    </source>
</evidence>
<keyword evidence="1" id="KW-1133">Transmembrane helix</keyword>
<feature type="transmembrane region" description="Helical" evidence="1">
    <location>
        <begin position="29"/>
        <end position="51"/>
    </location>
</feature>
<dbReference type="PANTHER" id="PTHR12277">
    <property type="entry name" value="ALPHA/BETA HYDROLASE DOMAIN-CONTAINING PROTEIN"/>
    <property type="match status" value="1"/>
</dbReference>
<evidence type="ECO:0000313" key="3">
    <source>
        <dbReference type="EMBL" id="ABC28116.1"/>
    </source>
</evidence>
<dbReference type="eggNOG" id="COG1073">
    <property type="taxonomic scope" value="Bacteria"/>
</dbReference>
<proteinExistence type="predicted"/>
<accession>Q2SMK8</accession>
<dbReference type="PANTHER" id="PTHR12277:SF81">
    <property type="entry name" value="PROTEIN ABHD13"/>
    <property type="match status" value="1"/>
</dbReference>
<reference evidence="3 4" key="1">
    <citation type="journal article" date="2005" name="Nucleic Acids Res.">
        <title>Genomic blueprint of Hahella chejuensis, a marine microbe producing an algicidal agent.</title>
        <authorList>
            <person name="Jeong H."/>
            <person name="Yim J.H."/>
            <person name="Lee C."/>
            <person name="Choi S.-H."/>
            <person name="Park Y.K."/>
            <person name="Yoon S.H."/>
            <person name="Hur C.-G."/>
            <person name="Kang H.-Y."/>
            <person name="Kim D."/>
            <person name="Lee H.H."/>
            <person name="Park K.H."/>
            <person name="Park S.-H."/>
            <person name="Park H.-S."/>
            <person name="Lee H.K."/>
            <person name="Oh T.K."/>
            <person name="Kim J.F."/>
        </authorList>
    </citation>
    <scope>NUCLEOTIDE SEQUENCE [LARGE SCALE GENOMIC DNA]</scope>
    <source>
        <strain evidence="3 4">KCTC 2396</strain>
    </source>
</reference>
<dbReference type="STRING" id="349521.HCH_01245"/>
<dbReference type="GO" id="GO:0016787">
    <property type="term" value="F:hydrolase activity"/>
    <property type="evidence" value="ECO:0007669"/>
    <property type="project" value="UniProtKB-KW"/>
</dbReference>